<dbReference type="Proteomes" id="UP000289316">
    <property type="component" value="Unassembled WGS sequence"/>
</dbReference>
<evidence type="ECO:0000313" key="1">
    <source>
        <dbReference type="EMBL" id="RXV64710.1"/>
    </source>
</evidence>
<organism evidence="1 2">
    <name type="scientific">Ligilactobacillus murinus</name>
    <dbReference type="NCBI Taxonomy" id="1622"/>
    <lineage>
        <taxon>Bacteria</taxon>
        <taxon>Bacillati</taxon>
        <taxon>Bacillota</taxon>
        <taxon>Bacilli</taxon>
        <taxon>Lactobacillales</taxon>
        <taxon>Lactobacillaceae</taxon>
        <taxon>Ligilactobacillus</taxon>
    </lineage>
</organism>
<proteinExistence type="predicted"/>
<evidence type="ECO:0000313" key="2">
    <source>
        <dbReference type="Proteomes" id="UP000289316"/>
    </source>
</evidence>
<name>A0A4Q2A7V1_9LACO</name>
<gene>
    <name evidence="1" type="ORF">D6C19_10680</name>
</gene>
<dbReference type="EMBL" id="QZFR01000115">
    <property type="protein sequence ID" value="RXV64710.1"/>
    <property type="molecule type" value="Genomic_DNA"/>
</dbReference>
<dbReference type="RefSeq" id="WP_129303364.1">
    <property type="nucleotide sequence ID" value="NZ_QZFR01000115.1"/>
</dbReference>
<accession>A0A4Q2A7V1</accession>
<dbReference type="OrthoDB" id="6983824at2"/>
<dbReference type="AlphaFoldDB" id="A0A4Q2A7V1"/>
<reference evidence="1 2" key="1">
    <citation type="submission" date="2018-09" db="EMBL/GenBank/DDBJ databases">
        <title>Murine metabolic-syndrome-specific gut microbial biobank.</title>
        <authorList>
            <person name="Liu C."/>
        </authorList>
    </citation>
    <scope>NUCLEOTIDE SEQUENCE [LARGE SCALE GENOMIC DNA]</scope>
    <source>
        <strain evidence="1 2">C-30</strain>
    </source>
</reference>
<sequence length="153" mass="17668">MEYVSLISGETFHINEFEKKTNKQPPYYQTGGKYALCPWCKSSVQIIGGLNNSTHSRTRKMYAAHTPNEITKLNFDNEAKFECVNYKGNDNNWQKIYTISKTEQKNQELVDFIENNIDQIAKDVGNILGFKFILDSGKRSKVFDKVYESFNDA</sequence>
<comment type="caution">
    <text evidence="1">The sequence shown here is derived from an EMBL/GenBank/DDBJ whole genome shotgun (WGS) entry which is preliminary data.</text>
</comment>
<protein>
    <submittedName>
        <fullName evidence="1">Uncharacterized protein</fullName>
    </submittedName>
</protein>